<dbReference type="PANTHER" id="PTHR10132:SF14">
    <property type="entry name" value="SARCOGLYCAN ALPHA, ISOFORM C"/>
    <property type="match status" value="1"/>
</dbReference>
<dbReference type="EMBL" id="JAKKPZ010000002">
    <property type="protein sequence ID" value="KAI1725512.1"/>
    <property type="molecule type" value="Genomic_DNA"/>
</dbReference>
<dbReference type="PANTHER" id="PTHR10132">
    <property type="entry name" value="ALPHA-/EPSILON-SARCOGLYCAN FAMILY MEMBER"/>
    <property type="match status" value="1"/>
</dbReference>
<evidence type="ECO:0000313" key="4">
    <source>
        <dbReference type="Proteomes" id="UP001201812"/>
    </source>
</evidence>
<comment type="caution">
    <text evidence="3">The sequence shown here is derived from an EMBL/GenBank/DDBJ whole genome shotgun (WGS) entry which is preliminary data.</text>
</comment>
<protein>
    <submittedName>
        <fullName evidence="3">Sarcoglycan alpha/epsilon domain-containing protein</fullName>
    </submittedName>
</protein>
<organism evidence="3 4">
    <name type="scientific">Ditylenchus destructor</name>
    <dbReference type="NCBI Taxonomy" id="166010"/>
    <lineage>
        <taxon>Eukaryota</taxon>
        <taxon>Metazoa</taxon>
        <taxon>Ecdysozoa</taxon>
        <taxon>Nematoda</taxon>
        <taxon>Chromadorea</taxon>
        <taxon>Rhabditida</taxon>
        <taxon>Tylenchina</taxon>
        <taxon>Tylenchomorpha</taxon>
        <taxon>Sphaerularioidea</taxon>
        <taxon>Anguinidae</taxon>
        <taxon>Anguininae</taxon>
        <taxon>Ditylenchus</taxon>
    </lineage>
</organism>
<feature type="compositionally biased region" description="Polar residues" evidence="1">
    <location>
        <begin position="422"/>
        <end position="439"/>
    </location>
</feature>
<keyword evidence="2" id="KW-0472">Membrane</keyword>
<dbReference type="Proteomes" id="UP001201812">
    <property type="component" value="Unassembled WGS sequence"/>
</dbReference>
<feature type="region of interest" description="Disordered" evidence="1">
    <location>
        <begin position="351"/>
        <end position="439"/>
    </location>
</feature>
<feature type="compositionally biased region" description="Low complexity" evidence="1">
    <location>
        <begin position="392"/>
        <end position="404"/>
    </location>
</feature>
<feature type="compositionally biased region" description="Basic and acidic residues" evidence="1">
    <location>
        <begin position="474"/>
        <end position="486"/>
    </location>
</feature>
<dbReference type="GO" id="GO:0016012">
    <property type="term" value="C:sarcoglycan complex"/>
    <property type="evidence" value="ECO:0007669"/>
    <property type="project" value="InterPro"/>
</dbReference>
<proteinExistence type="predicted"/>
<gene>
    <name evidence="3" type="ORF">DdX_02172</name>
</gene>
<accession>A0AAD4NH49</accession>
<name>A0AAD4NH49_9BILA</name>
<evidence type="ECO:0000313" key="3">
    <source>
        <dbReference type="EMBL" id="KAI1725512.1"/>
    </source>
</evidence>
<evidence type="ECO:0000256" key="2">
    <source>
        <dbReference type="SAM" id="Phobius"/>
    </source>
</evidence>
<sequence length="486" mass="55954">MEVHAAKGKFMIHMLHSAYFFPQTVDVKWTASAQGKPNLPVWLHLFHSRHRAIAYLIGTPVTPFQQITIHVIARRLDNYQSGEQLITIIFNDDVRFNSSSQQIAEIKVKNIEAEEFLNTRNDHIKRLEKAIQETFRGKGVNPYIYNIINLAPQNPPDEYYRVANRYKMGSIIQVGTQRHFHPNLHRILDGLRKNPHYCNKGSFVPMDKHFRGNFDIDWCKFDVKNMTMIKSLENPSAIQMPAREKGNVNSAQIEKVDSRKTMEELDAFRNTYRPPANYFWQSIVVFPSLAVFLILLVLLLSVIFFGRREGQHWRDYTTPKEQLQEYLNVRESQRHLRELSVQRQMLLMSNNSDRGKSATPMGINAFLQPKNPSLPPTPVPLHRMPSHSRVPSSQRSIIGSSQQRLPTSAPQTPPRNRDNGDKSQTPYNQVFLTPRNSVGKQTVADAARMTGSSLHLYRNPLDDDVDSDGEEAGLLDKYERKSNTLR</sequence>
<dbReference type="InterPro" id="IPR008908">
    <property type="entry name" value="Sarcoglycan_alpha/epsilon"/>
</dbReference>
<keyword evidence="2" id="KW-1133">Transmembrane helix</keyword>
<feature type="compositionally biased region" description="Acidic residues" evidence="1">
    <location>
        <begin position="462"/>
        <end position="473"/>
    </location>
</feature>
<keyword evidence="2" id="KW-0812">Transmembrane</keyword>
<reference evidence="3" key="1">
    <citation type="submission" date="2022-01" db="EMBL/GenBank/DDBJ databases">
        <title>Genome Sequence Resource for Two Populations of Ditylenchus destructor, the Migratory Endoparasitic Phytonematode.</title>
        <authorList>
            <person name="Zhang H."/>
            <person name="Lin R."/>
            <person name="Xie B."/>
        </authorList>
    </citation>
    <scope>NUCLEOTIDE SEQUENCE</scope>
    <source>
        <strain evidence="3">BazhouSP</strain>
    </source>
</reference>
<dbReference type="AlphaFoldDB" id="A0AAD4NH49"/>
<keyword evidence="4" id="KW-1185">Reference proteome</keyword>
<feature type="region of interest" description="Disordered" evidence="1">
    <location>
        <begin position="458"/>
        <end position="486"/>
    </location>
</feature>
<feature type="transmembrane region" description="Helical" evidence="2">
    <location>
        <begin position="278"/>
        <end position="305"/>
    </location>
</feature>
<evidence type="ECO:0000256" key="1">
    <source>
        <dbReference type="SAM" id="MobiDB-lite"/>
    </source>
</evidence>